<proteinExistence type="predicted"/>
<feature type="region of interest" description="Disordered" evidence="1">
    <location>
        <begin position="185"/>
        <end position="207"/>
    </location>
</feature>
<evidence type="ECO:0000256" key="1">
    <source>
        <dbReference type="SAM" id="MobiDB-lite"/>
    </source>
</evidence>
<reference evidence="2" key="1">
    <citation type="submission" date="2020-06" db="EMBL/GenBank/DDBJ databases">
        <authorList>
            <consortium name="Plant Systems Biology data submission"/>
        </authorList>
    </citation>
    <scope>NUCLEOTIDE SEQUENCE</scope>
    <source>
        <strain evidence="2">D6</strain>
    </source>
</reference>
<name>A0A9N8F3X3_9STRA</name>
<feature type="compositionally biased region" description="Acidic residues" evidence="1">
    <location>
        <begin position="197"/>
        <end position="207"/>
    </location>
</feature>
<evidence type="ECO:0000313" key="3">
    <source>
        <dbReference type="Proteomes" id="UP001153069"/>
    </source>
</evidence>
<dbReference type="EMBL" id="CAICTM010003136">
    <property type="protein sequence ID" value="CAB9530956.1"/>
    <property type="molecule type" value="Genomic_DNA"/>
</dbReference>
<dbReference type="Proteomes" id="UP001153069">
    <property type="component" value="Unassembled WGS sequence"/>
</dbReference>
<keyword evidence="3" id="KW-1185">Reference proteome</keyword>
<comment type="caution">
    <text evidence="2">The sequence shown here is derived from an EMBL/GenBank/DDBJ whole genome shotgun (WGS) entry which is preliminary data.</text>
</comment>
<dbReference type="OrthoDB" id="46615at2759"/>
<organism evidence="2 3">
    <name type="scientific">Seminavis robusta</name>
    <dbReference type="NCBI Taxonomy" id="568900"/>
    <lineage>
        <taxon>Eukaryota</taxon>
        <taxon>Sar</taxon>
        <taxon>Stramenopiles</taxon>
        <taxon>Ochrophyta</taxon>
        <taxon>Bacillariophyta</taxon>
        <taxon>Bacillariophyceae</taxon>
        <taxon>Bacillariophycidae</taxon>
        <taxon>Naviculales</taxon>
        <taxon>Naviculaceae</taxon>
        <taxon>Seminavis</taxon>
    </lineage>
</organism>
<evidence type="ECO:0000313" key="2">
    <source>
        <dbReference type="EMBL" id="CAB9530956.1"/>
    </source>
</evidence>
<dbReference type="AlphaFoldDB" id="A0A9N8F3X3"/>
<accession>A0A9N8F3X3</accession>
<sequence>MAAIPLFHLGGESANEVSSDEEGTDPGWAKHPARAVLKAGFEDGTIPLDYSKTIRPRGVFDMFEDHPAFANMPYGDTFTRRLRDLRKQVGGRVDRAAEDQLAFDTFRKNTPKKTHNSKGEPRWEGSDAELWLKQDVADGLHKGVKPKDLHQTRQAYLEFGLKVFRGHINQEVRLRKLHNYLEDKGKAAMSEPRSDNDASDDSSESNE</sequence>
<gene>
    <name evidence="2" type="ORF">SEMRO_3138_G344350.1</name>
</gene>
<protein>
    <submittedName>
        <fullName evidence="2">Uncharacterized protein</fullName>
    </submittedName>
</protein>
<feature type="compositionally biased region" description="Basic and acidic residues" evidence="1">
    <location>
        <begin position="185"/>
        <end position="196"/>
    </location>
</feature>